<dbReference type="EMBL" id="GCKF01015631">
    <property type="protein sequence ID" value="JAG98926.1"/>
    <property type="molecule type" value="Transcribed_RNA"/>
</dbReference>
<dbReference type="InterPro" id="IPR042101">
    <property type="entry name" value="SRP54_N_sf"/>
</dbReference>
<dbReference type="AlphaFoldDB" id="A0A0D6R849"/>
<comment type="similarity">
    <text evidence="2">Belongs to the GTP-binding SRP family.</text>
</comment>
<keyword evidence="3" id="KW-0547">Nucleotide-binding</keyword>
<dbReference type="GO" id="GO:0005785">
    <property type="term" value="C:signal recognition particle receptor complex"/>
    <property type="evidence" value="ECO:0007669"/>
    <property type="project" value="InterPro"/>
</dbReference>
<protein>
    <recommendedName>
        <fullName evidence="9">SRP54-type proteins GTP-binding domain-containing protein</fullName>
    </recommendedName>
</protein>
<dbReference type="SMART" id="SM00962">
    <property type="entry name" value="SRP54"/>
    <property type="match status" value="1"/>
</dbReference>
<dbReference type="GO" id="GO:0006614">
    <property type="term" value="P:SRP-dependent cotranslational protein targeting to membrane"/>
    <property type="evidence" value="ECO:0007669"/>
    <property type="project" value="InterPro"/>
</dbReference>
<dbReference type="FunFam" id="3.40.50.300:FF:000188">
    <property type="entry name" value="signal recognition particle receptor subunit alpha"/>
    <property type="match status" value="1"/>
</dbReference>
<keyword evidence="4" id="KW-0256">Endoplasmic reticulum</keyword>
<name>A0A0D6R849_ARACU</name>
<evidence type="ECO:0000256" key="5">
    <source>
        <dbReference type="ARBA" id="ARBA00023134"/>
    </source>
</evidence>
<keyword evidence="5" id="KW-0342">GTP-binding</keyword>
<dbReference type="SUPFAM" id="SSF47364">
    <property type="entry name" value="Domain of the SRP/SRP receptor G-proteins"/>
    <property type="match status" value="1"/>
</dbReference>
<evidence type="ECO:0000256" key="6">
    <source>
        <dbReference type="ARBA" id="ARBA00023136"/>
    </source>
</evidence>
<dbReference type="SUPFAM" id="SSF64356">
    <property type="entry name" value="SNARE-like"/>
    <property type="match status" value="1"/>
</dbReference>
<organism evidence="10">
    <name type="scientific">Araucaria cunninghamii</name>
    <name type="common">Hoop pine</name>
    <name type="synonym">Moreton Bay pine</name>
    <dbReference type="NCBI Taxonomy" id="56994"/>
    <lineage>
        <taxon>Eukaryota</taxon>
        <taxon>Viridiplantae</taxon>
        <taxon>Streptophyta</taxon>
        <taxon>Embryophyta</taxon>
        <taxon>Tracheophyta</taxon>
        <taxon>Spermatophyta</taxon>
        <taxon>Pinopsida</taxon>
        <taxon>Pinidae</taxon>
        <taxon>Conifers II</taxon>
        <taxon>Araucariales</taxon>
        <taxon>Araucariaceae</taxon>
        <taxon>Araucaria</taxon>
    </lineage>
</organism>
<dbReference type="PANTHER" id="PTHR43134">
    <property type="entry name" value="SIGNAL RECOGNITION PARTICLE RECEPTOR SUBUNIT ALPHA"/>
    <property type="match status" value="1"/>
</dbReference>
<dbReference type="InterPro" id="IPR000897">
    <property type="entry name" value="SRP54_GTPase_dom"/>
</dbReference>
<dbReference type="SMART" id="SM00382">
    <property type="entry name" value="AAA"/>
    <property type="match status" value="1"/>
</dbReference>
<sequence>MLEQLLIFTRGGLILWSWRELGNALKESPIDALIQSCLLEGRAGDAVYQYFADGATYMLKWIFQNDRGLVFVAVYQRVLEDVDELLAMVECEFSKIYDPKRMTYTNFNDTFRQILEEVEERDRDRNKRKLQIKSAKVLTNESSGIANQNSGLQDKGNVSGKSETQTENDYDDKDSYNNGARSRPTSKGEADVDNAIGKVCNEAFYDNREEKDGGNDKHREAQFDINKLHNLRPRPSKRSGSVSESLKDNQGKKRLKRKRISDDMPQPSDLKLADLVDERTEEIVEIEKYTDTESKIGEEENQEISHSKTKGWFSFISQRIAGKRVFKKSDLDPCLKVLKDNLMAKNVAEEIADKLCESVAVILEGKEYGSFRRMCSTVEAALEEAILHILRTERSIDISKDVLAAKEKNKPYVILFVGVNGVGKSMNLAKVAYWLQQHDISVMMAACGTFGTGDVEKLRTHAHRLQIPIFEKEEEKDPAVVAKEAIQNASRNKLDVVLVDTADVMQNQDNVPLMRDLSNLINLNEPDLILYVGEALIGNDAMDQLSKLNQKLANLSTSGKARLIDGILLTNFDTVDEKVGATLSMVFISGAPVVFVGCGESYADLQKLNVKSIVKTLLK</sequence>
<dbReference type="CDD" id="cd17876">
    <property type="entry name" value="SRalpha_C"/>
    <property type="match status" value="1"/>
</dbReference>
<dbReference type="InterPro" id="IPR027417">
    <property type="entry name" value="P-loop_NTPase"/>
</dbReference>
<dbReference type="GO" id="GO:0003924">
    <property type="term" value="F:GTPase activity"/>
    <property type="evidence" value="ECO:0007669"/>
    <property type="project" value="InterPro"/>
</dbReference>
<dbReference type="Gene3D" id="3.30.450.60">
    <property type="match status" value="1"/>
</dbReference>
<dbReference type="InterPro" id="IPR036225">
    <property type="entry name" value="SRP/SRP_N"/>
</dbReference>
<dbReference type="CDD" id="cd14826">
    <property type="entry name" value="SR_alpha_SRX"/>
    <property type="match status" value="1"/>
</dbReference>
<feature type="region of interest" description="Disordered" evidence="8">
    <location>
        <begin position="223"/>
        <end position="268"/>
    </location>
</feature>
<feature type="region of interest" description="Disordered" evidence="8">
    <location>
        <begin position="143"/>
        <end position="194"/>
    </location>
</feature>
<dbReference type="Pfam" id="PF04086">
    <property type="entry name" value="SRP-alpha_N"/>
    <property type="match status" value="1"/>
</dbReference>
<evidence type="ECO:0000256" key="4">
    <source>
        <dbReference type="ARBA" id="ARBA00022824"/>
    </source>
</evidence>
<feature type="domain" description="SRP54-type proteins GTP-binding" evidence="9">
    <location>
        <begin position="592"/>
        <end position="605"/>
    </location>
</feature>
<evidence type="ECO:0000256" key="3">
    <source>
        <dbReference type="ARBA" id="ARBA00022741"/>
    </source>
</evidence>
<accession>A0A0D6R849</accession>
<feature type="compositionally biased region" description="Polar residues" evidence="8">
    <location>
        <begin position="143"/>
        <end position="152"/>
    </location>
</feature>
<dbReference type="PROSITE" id="PS00300">
    <property type="entry name" value="SRP54"/>
    <property type="match status" value="1"/>
</dbReference>
<dbReference type="Gene3D" id="1.20.120.140">
    <property type="entry name" value="Signal recognition particle SRP54, nucleotide-binding domain"/>
    <property type="match status" value="1"/>
</dbReference>
<dbReference type="InterPro" id="IPR003593">
    <property type="entry name" value="AAA+_ATPase"/>
</dbReference>
<dbReference type="GO" id="GO:0005525">
    <property type="term" value="F:GTP binding"/>
    <property type="evidence" value="ECO:0007669"/>
    <property type="project" value="UniProtKB-KW"/>
</dbReference>
<evidence type="ECO:0000256" key="2">
    <source>
        <dbReference type="ARBA" id="ARBA00008531"/>
    </source>
</evidence>
<reference evidence="10" key="1">
    <citation type="submission" date="2015-03" db="EMBL/GenBank/DDBJ databases">
        <title>A transcriptome of Araucaria cunninghamii, an australian fine timber species.</title>
        <authorList>
            <person name="Jing Yi C.J.Y."/>
            <person name="Yin San L.Y.S."/>
            <person name="Abdul Karim S.S."/>
            <person name="Wan Azmi N.N."/>
            <person name="Hercus R.R."/>
            <person name="Croft L.L."/>
        </authorList>
    </citation>
    <scope>NUCLEOTIDE SEQUENCE</scope>
    <source>
        <strain evidence="10">MI0301</strain>
        <tissue evidence="10">Leaf</tissue>
    </source>
</reference>
<dbReference type="Pfam" id="PF00448">
    <property type="entry name" value="SRP54"/>
    <property type="match status" value="1"/>
</dbReference>
<dbReference type="PANTHER" id="PTHR43134:SF1">
    <property type="entry name" value="SIGNAL RECOGNITION PARTICLE RECEPTOR SUBUNIT ALPHA"/>
    <property type="match status" value="1"/>
</dbReference>
<dbReference type="GO" id="GO:0005047">
    <property type="term" value="F:signal recognition particle binding"/>
    <property type="evidence" value="ECO:0007669"/>
    <property type="project" value="InterPro"/>
</dbReference>
<dbReference type="GO" id="GO:0006886">
    <property type="term" value="P:intracellular protein transport"/>
    <property type="evidence" value="ECO:0007669"/>
    <property type="project" value="InterPro"/>
</dbReference>
<dbReference type="InterPro" id="IPR011012">
    <property type="entry name" value="Longin-like_dom_sf"/>
</dbReference>
<keyword evidence="6" id="KW-0472">Membrane</keyword>
<evidence type="ECO:0000313" key="10">
    <source>
        <dbReference type="EMBL" id="JAG98926.1"/>
    </source>
</evidence>
<comment type="subcellular location">
    <subcellularLocation>
        <location evidence="1">Endoplasmic reticulum membrane</location>
        <topology evidence="1">Peripheral membrane protein</topology>
        <orientation evidence="1">Cytoplasmic side</orientation>
    </subcellularLocation>
</comment>
<evidence type="ECO:0000256" key="7">
    <source>
        <dbReference type="ARBA" id="ARBA00023170"/>
    </source>
</evidence>
<dbReference type="InterPro" id="IPR007222">
    <property type="entry name" value="Sig_recog_particle_rcpt_asu_N"/>
</dbReference>
<dbReference type="FunFam" id="3.30.450.60:FF:000016">
    <property type="entry name" value="Signal recognition particle receptor subunit alpha"/>
    <property type="match status" value="1"/>
</dbReference>
<evidence type="ECO:0000256" key="8">
    <source>
        <dbReference type="SAM" id="MobiDB-lite"/>
    </source>
</evidence>
<dbReference type="Gene3D" id="3.40.50.300">
    <property type="entry name" value="P-loop containing nucleotide triphosphate hydrolases"/>
    <property type="match status" value="1"/>
</dbReference>
<evidence type="ECO:0000256" key="1">
    <source>
        <dbReference type="ARBA" id="ARBA00004397"/>
    </source>
</evidence>
<keyword evidence="7" id="KW-0675">Receptor</keyword>
<feature type="compositionally biased region" description="Polar residues" evidence="8">
    <location>
        <begin position="176"/>
        <end position="185"/>
    </location>
</feature>
<proteinExistence type="inferred from homology"/>
<dbReference type="SUPFAM" id="SSF52540">
    <property type="entry name" value="P-loop containing nucleoside triphosphate hydrolases"/>
    <property type="match status" value="1"/>
</dbReference>
<evidence type="ECO:0000259" key="9">
    <source>
        <dbReference type="PROSITE" id="PS00300"/>
    </source>
</evidence>